<keyword evidence="1" id="KW-0732">Signal</keyword>
<feature type="chain" id="PRO_5008340323" evidence="1">
    <location>
        <begin position="26"/>
        <end position="102"/>
    </location>
</feature>
<name>A0A1A5YGP7_9BACL</name>
<evidence type="ECO:0000313" key="3">
    <source>
        <dbReference type="Proteomes" id="UP000092024"/>
    </source>
</evidence>
<feature type="signal peptide" evidence="1">
    <location>
        <begin position="1"/>
        <end position="25"/>
    </location>
</feature>
<proteinExistence type="predicted"/>
<reference evidence="2 3" key="1">
    <citation type="submission" date="2016-05" db="EMBL/GenBank/DDBJ databases">
        <title>Paenibacillus oryzae. sp. nov., isolated from the rice root.</title>
        <authorList>
            <person name="Zhang J."/>
            <person name="Zhang X."/>
        </authorList>
    </citation>
    <scope>NUCLEOTIDE SEQUENCE [LARGE SCALE GENOMIC DNA]</scope>
    <source>
        <strain evidence="2 3">1DrF-4</strain>
    </source>
</reference>
<dbReference type="Proteomes" id="UP000092024">
    <property type="component" value="Unassembled WGS sequence"/>
</dbReference>
<keyword evidence="3" id="KW-1185">Reference proteome</keyword>
<dbReference type="EMBL" id="LYPA01000064">
    <property type="protein sequence ID" value="OBR64743.1"/>
    <property type="molecule type" value="Genomic_DNA"/>
</dbReference>
<gene>
    <name evidence="2" type="ORF">A7K91_03940</name>
</gene>
<evidence type="ECO:0000313" key="2">
    <source>
        <dbReference type="EMBL" id="OBR64743.1"/>
    </source>
</evidence>
<dbReference type="AlphaFoldDB" id="A0A1A5YGP7"/>
<accession>A0A1A5YGP7</accession>
<dbReference type="STRING" id="1844972.A7K91_03940"/>
<comment type="caution">
    <text evidence="2">The sequence shown here is derived from an EMBL/GenBank/DDBJ whole genome shotgun (WGS) entry which is preliminary data.</text>
</comment>
<sequence>MSMLKRVMCLTLLMALLAFPASAFASGFSVEDKNKSFISTIVSFFGGSTSSSQFSFDIYVHTNSYPPPKPSIWNWFNKKNWWDFWWDCKDDSYKIWEYYYCY</sequence>
<organism evidence="2 3">
    <name type="scientific">Paenibacillus oryzae</name>
    <dbReference type="NCBI Taxonomy" id="1844972"/>
    <lineage>
        <taxon>Bacteria</taxon>
        <taxon>Bacillati</taxon>
        <taxon>Bacillota</taxon>
        <taxon>Bacilli</taxon>
        <taxon>Bacillales</taxon>
        <taxon>Paenibacillaceae</taxon>
        <taxon>Paenibacillus</taxon>
    </lineage>
</organism>
<protein>
    <submittedName>
        <fullName evidence="2">Uncharacterized protein</fullName>
    </submittedName>
</protein>
<evidence type="ECO:0000256" key="1">
    <source>
        <dbReference type="SAM" id="SignalP"/>
    </source>
</evidence>